<dbReference type="Pfam" id="PF12697">
    <property type="entry name" value="Abhydrolase_6"/>
    <property type="match status" value="1"/>
</dbReference>
<dbReference type="AlphaFoldDB" id="A0A2W5D4E7"/>
<dbReference type="PANTHER" id="PTHR37017">
    <property type="entry name" value="AB HYDROLASE-1 DOMAIN-CONTAINING PROTEIN-RELATED"/>
    <property type="match status" value="1"/>
</dbReference>
<feature type="signal peptide" evidence="1">
    <location>
        <begin position="1"/>
        <end position="23"/>
    </location>
</feature>
<feature type="chain" id="PRO_5016072953" evidence="1">
    <location>
        <begin position="24"/>
        <end position="265"/>
    </location>
</feature>
<protein>
    <submittedName>
        <fullName evidence="3">Alpha/beta hydrolase</fullName>
    </submittedName>
</protein>
<dbReference type="InterPro" id="IPR052897">
    <property type="entry name" value="Sec-Metab_Biosynth_Hydrolase"/>
</dbReference>
<feature type="domain" description="AB hydrolase-1" evidence="2">
    <location>
        <begin position="36"/>
        <end position="256"/>
    </location>
</feature>
<sequence>MKLISFVVAASLACGFGQTSAQAQTMNTTDSSKPTIVLVHGAFADSSSWNGVVTVLTERGYKVVAAANPLRSVAGDARYVASVIDTIAGPVVLVGHSYGGAVISNAAVNKPQVKSLVYVAAFAPDAGESAAQLAGKFPGGTLGDALAKPVPLPSGGVDLYIDQSKFWKQFAADVAEPQARLMAAGQRPIAEAALLEASGSPAWKKLPSYFVYGTADLNIPAAGLGFMAERAGSRKTVVVKGASHVVMSSHPQAVSDLIEAAATAL</sequence>
<dbReference type="Proteomes" id="UP000249633">
    <property type="component" value="Unassembled WGS sequence"/>
</dbReference>
<dbReference type="InterPro" id="IPR000073">
    <property type="entry name" value="AB_hydrolase_1"/>
</dbReference>
<gene>
    <name evidence="3" type="ORF">DI603_23140</name>
</gene>
<evidence type="ECO:0000259" key="2">
    <source>
        <dbReference type="Pfam" id="PF12697"/>
    </source>
</evidence>
<organism evidence="3 4">
    <name type="scientific">Roseateles depolymerans</name>
    <dbReference type="NCBI Taxonomy" id="76731"/>
    <lineage>
        <taxon>Bacteria</taxon>
        <taxon>Pseudomonadati</taxon>
        <taxon>Pseudomonadota</taxon>
        <taxon>Betaproteobacteria</taxon>
        <taxon>Burkholderiales</taxon>
        <taxon>Sphaerotilaceae</taxon>
        <taxon>Roseateles</taxon>
    </lineage>
</organism>
<dbReference type="EMBL" id="QFOD01000041">
    <property type="protein sequence ID" value="PZP26955.1"/>
    <property type="molecule type" value="Genomic_DNA"/>
</dbReference>
<dbReference type="Gene3D" id="3.40.50.1820">
    <property type="entry name" value="alpha/beta hydrolase"/>
    <property type="match status" value="1"/>
</dbReference>
<name>A0A2W5D4E7_9BURK</name>
<keyword evidence="3" id="KW-0378">Hydrolase</keyword>
<comment type="caution">
    <text evidence="3">The sequence shown here is derived from an EMBL/GenBank/DDBJ whole genome shotgun (WGS) entry which is preliminary data.</text>
</comment>
<evidence type="ECO:0000313" key="4">
    <source>
        <dbReference type="Proteomes" id="UP000249633"/>
    </source>
</evidence>
<accession>A0A2W5D4E7</accession>
<dbReference type="GO" id="GO:0016787">
    <property type="term" value="F:hydrolase activity"/>
    <property type="evidence" value="ECO:0007669"/>
    <property type="project" value="UniProtKB-KW"/>
</dbReference>
<dbReference type="PANTHER" id="PTHR37017:SF11">
    <property type="entry name" value="ESTERASE_LIPASE_THIOESTERASE DOMAIN-CONTAINING PROTEIN"/>
    <property type="match status" value="1"/>
</dbReference>
<dbReference type="InterPro" id="IPR029058">
    <property type="entry name" value="AB_hydrolase_fold"/>
</dbReference>
<reference evidence="3 4" key="1">
    <citation type="submission" date="2017-08" db="EMBL/GenBank/DDBJ databases">
        <title>Infants hospitalized years apart are colonized by the same room-sourced microbial strains.</title>
        <authorList>
            <person name="Brooks B."/>
            <person name="Olm M.R."/>
            <person name="Firek B.A."/>
            <person name="Baker R."/>
            <person name="Thomas B.C."/>
            <person name="Morowitz M.J."/>
            <person name="Banfield J.F."/>
        </authorList>
    </citation>
    <scope>NUCLEOTIDE SEQUENCE [LARGE SCALE GENOMIC DNA]</scope>
    <source>
        <strain evidence="3">S2_012_000_R2_81</strain>
    </source>
</reference>
<dbReference type="SUPFAM" id="SSF53474">
    <property type="entry name" value="alpha/beta-Hydrolases"/>
    <property type="match status" value="1"/>
</dbReference>
<keyword evidence="1" id="KW-0732">Signal</keyword>
<evidence type="ECO:0000313" key="3">
    <source>
        <dbReference type="EMBL" id="PZP26955.1"/>
    </source>
</evidence>
<evidence type="ECO:0000256" key="1">
    <source>
        <dbReference type="SAM" id="SignalP"/>
    </source>
</evidence>
<proteinExistence type="predicted"/>